<evidence type="ECO:0000256" key="7">
    <source>
        <dbReference type="ARBA" id="ARBA00022723"/>
    </source>
</evidence>
<dbReference type="PANTHER" id="PTHR10642">
    <property type="entry name" value="RIBONUCLEASE H1"/>
    <property type="match status" value="1"/>
</dbReference>
<evidence type="ECO:0000259" key="12">
    <source>
        <dbReference type="PROSITE" id="PS50879"/>
    </source>
</evidence>
<dbReference type="FunFam" id="3.30.420.10:FF:000089">
    <property type="entry name" value="Ribonuclease H"/>
    <property type="match status" value="1"/>
</dbReference>
<evidence type="ECO:0000313" key="13">
    <source>
        <dbReference type="EMBL" id="MBK1817824.1"/>
    </source>
</evidence>
<feature type="binding site" evidence="11">
    <location>
        <position position="29"/>
    </location>
    <ligand>
        <name>Mg(2+)</name>
        <dbReference type="ChEBI" id="CHEBI:18420"/>
        <label>2</label>
    </ligand>
</feature>
<dbReference type="Gene3D" id="3.30.420.10">
    <property type="entry name" value="Ribonuclease H-like superfamily/Ribonuclease H"/>
    <property type="match status" value="1"/>
</dbReference>
<feature type="binding site" evidence="11">
    <location>
        <position position="89"/>
    </location>
    <ligand>
        <name>Mg(2+)</name>
        <dbReference type="ChEBI" id="CHEBI:18420"/>
        <label>1</label>
    </ligand>
</feature>
<evidence type="ECO:0000256" key="10">
    <source>
        <dbReference type="ARBA" id="ARBA00022842"/>
    </source>
</evidence>
<feature type="binding site" evidence="11">
    <location>
        <position position="154"/>
    </location>
    <ligand>
        <name>Mg(2+)</name>
        <dbReference type="ChEBI" id="CHEBI:18420"/>
        <label>2</label>
    </ligand>
</feature>
<dbReference type="CDD" id="cd09278">
    <property type="entry name" value="RNase_HI_prokaryote_like"/>
    <property type="match status" value="1"/>
</dbReference>
<dbReference type="InterPro" id="IPR002156">
    <property type="entry name" value="RNaseH_domain"/>
</dbReference>
<dbReference type="GO" id="GO:0000287">
    <property type="term" value="F:magnesium ion binding"/>
    <property type="evidence" value="ECO:0007669"/>
    <property type="project" value="UniProtKB-UniRule"/>
</dbReference>
<evidence type="ECO:0000256" key="3">
    <source>
        <dbReference type="ARBA" id="ARBA00005300"/>
    </source>
</evidence>
<gene>
    <name evidence="11 13" type="primary">rnhA</name>
    <name evidence="13" type="ORF">JIN84_19545</name>
</gene>
<dbReference type="PROSITE" id="PS50879">
    <property type="entry name" value="RNASE_H_1"/>
    <property type="match status" value="1"/>
</dbReference>
<comment type="similarity">
    <text evidence="3 11">Belongs to the RNase H family.</text>
</comment>
<dbReference type="InterPro" id="IPR036397">
    <property type="entry name" value="RNaseH_sf"/>
</dbReference>
<evidence type="ECO:0000256" key="2">
    <source>
        <dbReference type="ARBA" id="ARBA00004065"/>
    </source>
</evidence>
<keyword evidence="6 11" id="KW-0540">Nuclease</keyword>
<evidence type="ECO:0000256" key="11">
    <source>
        <dbReference type="HAMAP-Rule" id="MF_00042"/>
    </source>
</evidence>
<comment type="subcellular location">
    <subcellularLocation>
        <location evidence="11">Cytoplasm</location>
    </subcellularLocation>
</comment>
<keyword evidence="11" id="KW-0963">Cytoplasm</keyword>
<keyword evidence="9 11" id="KW-0378">Hydrolase</keyword>
<comment type="cofactor">
    <cofactor evidence="11">
        <name>Mg(2+)</name>
        <dbReference type="ChEBI" id="CHEBI:18420"/>
    </cofactor>
    <text evidence="11">Binds 1 Mg(2+) ion per subunit. May bind a second metal ion at a regulatory site, or after substrate binding.</text>
</comment>
<evidence type="ECO:0000256" key="9">
    <source>
        <dbReference type="ARBA" id="ARBA00022801"/>
    </source>
</evidence>
<accession>A0A934VDR5</accession>
<dbReference type="GO" id="GO:0043137">
    <property type="term" value="P:DNA replication, removal of RNA primer"/>
    <property type="evidence" value="ECO:0007669"/>
    <property type="project" value="TreeGrafter"/>
</dbReference>
<dbReference type="NCBIfam" id="NF001236">
    <property type="entry name" value="PRK00203.1"/>
    <property type="match status" value="1"/>
</dbReference>
<reference evidence="13" key="1">
    <citation type="submission" date="2021-01" db="EMBL/GenBank/DDBJ databases">
        <title>Modified the classification status of verrucomicrobia.</title>
        <authorList>
            <person name="Feng X."/>
        </authorList>
    </citation>
    <scope>NUCLEOTIDE SEQUENCE</scope>
    <source>
        <strain evidence="13">JCM 18052</strain>
    </source>
</reference>
<proteinExistence type="inferred from homology"/>
<dbReference type="InterPro" id="IPR022892">
    <property type="entry name" value="RNaseHI"/>
</dbReference>
<evidence type="ECO:0000313" key="14">
    <source>
        <dbReference type="Proteomes" id="UP000600139"/>
    </source>
</evidence>
<name>A0A934VDR5_9BACT</name>
<dbReference type="SUPFAM" id="SSF53098">
    <property type="entry name" value="Ribonuclease H-like"/>
    <property type="match status" value="1"/>
</dbReference>
<keyword evidence="8 11" id="KW-0255">Endonuclease</keyword>
<dbReference type="EMBL" id="JAENIK010000012">
    <property type="protein sequence ID" value="MBK1817824.1"/>
    <property type="molecule type" value="Genomic_DNA"/>
</dbReference>
<comment type="subunit">
    <text evidence="4 11">Monomer.</text>
</comment>
<evidence type="ECO:0000256" key="8">
    <source>
        <dbReference type="ARBA" id="ARBA00022759"/>
    </source>
</evidence>
<comment type="function">
    <text evidence="2 11">Endonuclease that specifically degrades the RNA of RNA-DNA hybrids.</text>
</comment>
<evidence type="ECO:0000256" key="4">
    <source>
        <dbReference type="ARBA" id="ARBA00011245"/>
    </source>
</evidence>
<evidence type="ECO:0000256" key="1">
    <source>
        <dbReference type="ARBA" id="ARBA00000077"/>
    </source>
</evidence>
<dbReference type="InterPro" id="IPR012337">
    <property type="entry name" value="RNaseH-like_sf"/>
</dbReference>
<dbReference type="Pfam" id="PF00075">
    <property type="entry name" value="RNase_H"/>
    <property type="match status" value="1"/>
</dbReference>
<dbReference type="GO" id="GO:0003676">
    <property type="term" value="F:nucleic acid binding"/>
    <property type="evidence" value="ECO:0007669"/>
    <property type="project" value="InterPro"/>
</dbReference>
<organism evidence="13 14">
    <name type="scientific">Luteolibacter yonseiensis</name>
    <dbReference type="NCBI Taxonomy" id="1144680"/>
    <lineage>
        <taxon>Bacteria</taxon>
        <taxon>Pseudomonadati</taxon>
        <taxon>Verrucomicrobiota</taxon>
        <taxon>Verrucomicrobiia</taxon>
        <taxon>Verrucomicrobiales</taxon>
        <taxon>Verrucomicrobiaceae</taxon>
        <taxon>Luteolibacter</taxon>
    </lineage>
</organism>
<feature type="domain" description="RNase H type-1" evidence="12">
    <location>
        <begin position="20"/>
        <end position="162"/>
    </location>
</feature>
<dbReference type="EC" id="3.1.26.4" evidence="5 11"/>
<dbReference type="InterPro" id="IPR050092">
    <property type="entry name" value="RNase_H"/>
</dbReference>
<dbReference type="HAMAP" id="MF_00042">
    <property type="entry name" value="RNase_H"/>
    <property type="match status" value="1"/>
</dbReference>
<sequence length="177" mass="19841">MNFRRRLACHELARHTASPLMKRVIIHTDGGCKGNPGPGGYGVVLVCGKHRKEMSAGYRLTTNNRMELRAAIVALQCLSEPCEVELHSDSKYVIDAMSKKWIAGWQKRGWVKADKQPVKNQDLWQMLVAAAAPHKMDWRWVKGHAGHKENERCDELGNIAVAGRNLLEDVGFETARG</sequence>
<dbReference type="AlphaFoldDB" id="A0A934VDR5"/>
<comment type="caution">
    <text evidence="13">The sequence shown here is derived from an EMBL/GenBank/DDBJ whole genome shotgun (WGS) entry which is preliminary data.</text>
</comment>
<evidence type="ECO:0000256" key="6">
    <source>
        <dbReference type="ARBA" id="ARBA00022722"/>
    </source>
</evidence>
<evidence type="ECO:0000256" key="5">
    <source>
        <dbReference type="ARBA" id="ARBA00012180"/>
    </source>
</evidence>
<keyword evidence="10 11" id="KW-0460">Magnesium</keyword>
<feature type="binding site" evidence="11">
    <location>
        <position position="67"/>
    </location>
    <ligand>
        <name>Mg(2+)</name>
        <dbReference type="ChEBI" id="CHEBI:18420"/>
        <label>1</label>
    </ligand>
</feature>
<dbReference type="Proteomes" id="UP000600139">
    <property type="component" value="Unassembled WGS sequence"/>
</dbReference>
<keyword evidence="14" id="KW-1185">Reference proteome</keyword>
<comment type="catalytic activity">
    <reaction evidence="1 11">
        <text>Endonucleolytic cleavage to 5'-phosphomonoester.</text>
        <dbReference type="EC" id="3.1.26.4"/>
    </reaction>
</comment>
<protein>
    <recommendedName>
        <fullName evidence="5 11">Ribonuclease H</fullName>
        <shortName evidence="11">RNase H</shortName>
        <ecNumber evidence="5 11">3.1.26.4</ecNumber>
    </recommendedName>
</protein>
<dbReference type="PANTHER" id="PTHR10642:SF26">
    <property type="entry name" value="RIBONUCLEASE H1"/>
    <property type="match status" value="1"/>
</dbReference>
<dbReference type="GO" id="GO:0005737">
    <property type="term" value="C:cytoplasm"/>
    <property type="evidence" value="ECO:0007669"/>
    <property type="project" value="UniProtKB-SubCell"/>
</dbReference>
<dbReference type="GO" id="GO:0004523">
    <property type="term" value="F:RNA-DNA hybrid ribonuclease activity"/>
    <property type="evidence" value="ECO:0007669"/>
    <property type="project" value="UniProtKB-UniRule"/>
</dbReference>
<feature type="binding site" evidence="11">
    <location>
        <position position="29"/>
    </location>
    <ligand>
        <name>Mg(2+)</name>
        <dbReference type="ChEBI" id="CHEBI:18420"/>
        <label>1</label>
    </ligand>
</feature>
<keyword evidence="7 11" id="KW-0479">Metal-binding</keyword>